<keyword evidence="3" id="KW-1185">Reference proteome</keyword>
<feature type="compositionally biased region" description="Basic and acidic residues" evidence="1">
    <location>
        <begin position="12"/>
        <end position="34"/>
    </location>
</feature>
<feature type="compositionally biased region" description="Low complexity" evidence="1">
    <location>
        <begin position="36"/>
        <end position="45"/>
    </location>
</feature>
<evidence type="ECO:0000313" key="3">
    <source>
        <dbReference type="Proteomes" id="UP001279734"/>
    </source>
</evidence>
<sequence>MERSGSTSPTESPERRNPRYSRAKDRHTVQERVSRTARSTGGSSRPAAEPAGNKTELRNFLNSKRSANATRADPTSGPNLEPRIPE</sequence>
<name>A0AAD3T994_NEPGR</name>
<dbReference type="AlphaFoldDB" id="A0AAD3T994"/>
<evidence type="ECO:0000256" key="1">
    <source>
        <dbReference type="SAM" id="MobiDB-lite"/>
    </source>
</evidence>
<feature type="region of interest" description="Disordered" evidence="1">
    <location>
        <begin position="1"/>
        <end position="86"/>
    </location>
</feature>
<dbReference type="EMBL" id="BSYO01000029">
    <property type="protein sequence ID" value="GMH25255.1"/>
    <property type="molecule type" value="Genomic_DNA"/>
</dbReference>
<feature type="compositionally biased region" description="Polar residues" evidence="1">
    <location>
        <begin position="1"/>
        <end position="11"/>
    </location>
</feature>
<feature type="compositionally biased region" description="Polar residues" evidence="1">
    <location>
        <begin position="60"/>
        <end position="69"/>
    </location>
</feature>
<protein>
    <submittedName>
        <fullName evidence="2">Uncharacterized protein</fullName>
    </submittedName>
</protein>
<gene>
    <name evidence="2" type="ORF">Nepgr_027098</name>
</gene>
<comment type="caution">
    <text evidence="2">The sequence shown here is derived from an EMBL/GenBank/DDBJ whole genome shotgun (WGS) entry which is preliminary data.</text>
</comment>
<evidence type="ECO:0000313" key="2">
    <source>
        <dbReference type="EMBL" id="GMH25255.1"/>
    </source>
</evidence>
<proteinExistence type="predicted"/>
<dbReference type="Proteomes" id="UP001279734">
    <property type="component" value="Unassembled WGS sequence"/>
</dbReference>
<accession>A0AAD3T994</accession>
<organism evidence="2 3">
    <name type="scientific">Nepenthes gracilis</name>
    <name type="common">Slender pitcher plant</name>
    <dbReference type="NCBI Taxonomy" id="150966"/>
    <lineage>
        <taxon>Eukaryota</taxon>
        <taxon>Viridiplantae</taxon>
        <taxon>Streptophyta</taxon>
        <taxon>Embryophyta</taxon>
        <taxon>Tracheophyta</taxon>
        <taxon>Spermatophyta</taxon>
        <taxon>Magnoliopsida</taxon>
        <taxon>eudicotyledons</taxon>
        <taxon>Gunneridae</taxon>
        <taxon>Pentapetalae</taxon>
        <taxon>Caryophyllales</taxon>
        <taxon>Nepenthaceae</taxon>
        <taxon>Nepenthes</taxon>
    </lineage>
</organism>
<reference evidence="2" key="1">
    <citation type="submission" date="2023-05" db="EMBL/GenBank/DDBJ databases">
        <title>Nepenthes gracilis genome sequencing.</title>
        <authorList>
            <person name="Fukushima K."/>
        </authorList>
    </citation>
    <scope>NUCLEOTIDE SEQUENCE</scope>
    <source>
        <strain evidence="2">SING2019-196</strain>
    </source>
</reference>